<dbReference type="EMBL" id="KV878176">
    <property type="protein sequence ID" value="OJI90134.1"/>
    <property type="molecule type" value="Genomic_DNA"/>
</dbReference>
<reference evidence="2" key="1">
    <citation type="journal article" date="2017" name="Genome Biol.">
        <title>Comparative genomics reveals high biological diversity and specific adaptations in the industrially and medically important fungal genus Aspergillus.</title>
        <authorList>
            <person name="de Vries R.P."/>
            <person name="Riley R."/>
            <person name="Wiebenga A."/>
            <person name="Aguilar-Osorio G."/>
            <person name="Amillis S."/>
            <person name="Uchima C.A."/>
            <person name="Anderluh G."/>
            <person name="Asadollahi M."/>
            <person name="Askin M."/>
            <person name="Barry K."/>
            <person name="Battaglia E."/>
            <person name="Bayram O."/>
            <person name="Benocci T."/>
            <person name="Braus-Stromeyer S.A."/>
            <person name="Caldana C."/>
            <person name="Canovas D."/>
            <person name="Cerqueira G.C."/>
            <person name="Chen F."/>
            <person name="Chen W."/>
            <person name="Choi C."/>
            <person name="Clum A."/>
            <person name="Dos Santos R.A."/>
            <person name="Damasio A.R."/>
            <person name="Diallinas G."/>
            <person name="Emri T."/>
            <person name="Fekete E."/>
            <person name="Flipphi M."/>
            <person name="Freyberg S."/>
            <person name="Gallo A."/>
            <person name="Gournas C."/>
            <person name="Habgood R."/>
            <person name="Hainaut M."/>
            <person name="Harispe M.L."/>
            <person name="Henrissat B."/>
            <person name="Hilden K.S."/>
            <person name="Hope R."/>
            <person name="Hossain A."/>
            <person name="Karabika E."/>
            <person name="Karaffa L."/>
            <person name="Karanyi Z."/>
            <person name="Krasevec N."/>
            <person name="Kuo A."/>
            <person name="Kusch H."/>
            <person name="LaButti K."/>
            <person name="Lagendijk E.L."/>
            <person name="Lapidus A."/>
            <person name="Levasseur A."/>
            <person name="Lindquist E."/>
            <person name="Lipzen A."/>
            <person name="Logrieco A.F."/>
            <person name="MacCabe A."/>
            <person name="Maekelae M.R."/>
            <person name="Malavazi I."/>
            <person name="Melin P."/>
            <person name="Meyer V."/>
            <person name="Mielnichuk N."/>
            <person name="Miskei M."/>
            <person name="Molnar A.P."/>
            <person name="Mule G."/>
            <person name="Ngan C.Y."/>
            <person name="Orejas M."/>
            <person name="Orosz E."/>
            <person name="Ouedraogo J.P."/>
            <person name="Overkamp K.M."/>
            <person name="Park H.-S."/>
            <person name="Perrone G."/>
            <person name="Piumi F."/>
            <person name="Punt P.J."/>
            <person name="Ram A.F."/>
            <person name="Ramon A."/>
            <person name="Rauscher S."/>
            <person name="Record E."/>
            <person name="Riano-Pachon D.M."/>
            <person name="Robert V."/>
            <person name="Roehrig J."/>
            <person name="Ruller R."/>
            <person name="Salamov A."/>
            <person name="Salih N.S."/>
            <person name="Samson R.A."/>
            <person name="Sandor E."/>
            <person name="Sanguinetti M."/>
            <person name="Schuetze T."/>
            <person name="Sepcic K."/>
            <person name="Shelest E."/>
            <person name="Sherlock G."/>
            <person name="Sophianopoulou V."/>
            <person name="Squina F.M."/>
            <person name="Sun H."/>
            <person name="Susca A."/>
            <person name="Todd R.B."/>
            <person name="Tsang A."/>
            <person name="Unkles S.E."/>
            <person name="van de Wiele N."/>
            <person name="van Rossen-Uffink D."/>
            <person name="Oliveira J.V."/>
            <person name="Vesth T.C."/>
            <person name="Visser J."/>
            <person name="Yu J.-H."/>
            <person name="Zhou M."/>
            <person name="Andersen M.R."/>
            <person name="Archer D.B."/>
            <person name="Baker S.E."/>
            <person name="Benoit I."/>
            <person name="Brakhage A.A."/>
            <person name="Braus G.H."/>
            <person name="Fischer R."/>
            <person name="Frisvad J.C."/>
            <person name="Goldman G.H."/>
            <person name="Houbraken J."/>
            <person name="Oakley B."/>
            <person name="Pocsi I."/>
            <person name="Scazzocchio C."/>
            <person name="Seiboth B."/>
            <person name="vanKuyk P.A."/>
            <person name="Wortman J."/>
            <person name="Dyer P.S."/>
            <person name="Grigoriev I.V."/>
        </authorList>
    </citation>
    <scope>NUCLEOTIDE SEQUENCE [LARGE SCALE GENOMIC DNA]</scope>
    <source>
        <strain evidence="2">CBS 134.48</strain>
    </source>
</reference>
<dbReference type="STRING" id="767770.A0A1L9NLS5"/>
<evidence type="ECO:0000313" key="2">
    <source>
        <dbReference type="Proteomes" id="UP000184304"/>
    </source>
</evidence>
<dbReference type="OrthoDB" id="5330139at2759"/>
<organism evidence="1 2">
    <name type="scientific">Aspergillus tubingensis (strain CBS 134.48)</name>
    <dbReference type="NCBI Taxonomy" id="767770"/>
    <lineage>
        <taxon>Eukaryota</taxon>
        <taxon>Fungi</taxon>
        <taxon>Dikarya</taxon>
        <taxon>Ascomycota</taxon>
        <taxon>Pezizomycotina</taxon>
        <taxon>Eurotiomycetes</taxon>
        <taxon>Eurotiomycetidae</taxon>
        <taxon>Eurotiales</taxon>
        <taxon>Aspergillaceae</taxon>
        <taxon>Aspergillus</taxon>
        <taxon>Aspergillus subgen. Circumdati</taxon>
    </lineage>
</organism>
<sequence>MFNRAAYRFPTTLYRTRRSPSAQYLHQVMADFQNYDSKGNLVTEKVPVIAGDPGETYLLVYPEVGSAFCAAAKKEHISAPVADVIPTCKLMFFHESQHFGFESSSYPRLYAPTHIPRQTESSISPATLFLDGKMHEFVLDGTADAQFAYHASASAQNLKHVLEQLKDV</sequence>
<dbReference type="Proteomes" id="UP000184304">
    <property type="component" value="Unassembled WGS sequence"/>
</dbReference>
<protein>
    <submittedName>
        <fullName evidence="1">Uncharacterized protein</fullName>
    </submittedName>
</protein>
<gene>
    <name evidence="1" type="ORF">ASPTUDRAFT_36758</name>
</gene>
<accession>A0A1L9NLS5</accession>
<name>A0A1L9NLS5_ASPTC</name>
<keyword evidence="2" id="KW-1185">Reference proteome</keyword>
<evidence type="ECO:0000313" key="1">
    <source>
        <dbReference type="EMBL" id="OJI90134.1"/>
    </source>
</evidence>
<proteinExistence type="predicted"/>
<dbReference type="AlphaFoldDB" id="A0A1L9NLS5"/>
<dbReference type="OMA" id="FAQMAND"/>
<dbReference type="VEuPathDB" id="FungiDB:ASPTUDRAFT_36758"/>